<evidence type="ECO:0000259" key="20">
    <source>
        <dbReference type="PROSITE" id="PS50026"/>
    </source>
</evidence>
<evidence type="ECO:0000256" key="17">
    <source>
        <dbReference type="PROSITE-ProRule" id="PRU00076"/>
    </source>
</evidence>
<dbReference type="GO" id="GO:0008083">
    <property type="term" value="F:growth factor activity"/>
    <property type="evidence" value="ECO:0007669"/>
    <property type="project" value="UniProtKB-KW"/>
</dbReference>
<dbReference type="InterPro" id="IPR057911">
    <property type="entry name" value="NRG2_Ig-like"/>
</dbReference>
<dbReference type="InterPro" id="IPR002154">
    <property type="entry name" value="Neuregulin_C"/>
</dbReference>
<dbReference type="CDD" id="cd05750">
    <property type="entry name" value="Ig_Pro_neuregulin"/>
    <property type="match status" value="1"/>
</dbReference>
<dbReference type="PROSITE" id="PS01186">
    <property type="entry name" value="EGF_2"/>
    <property type="match status" value="1"/>
</dbReference>
<protein>
    <recommendedName>
        <fullName evidence="16">Pro-neuregulin-2, membrane-bound isoform</fullName>
    </recommendedName>
</protein>
<name>A0A7L0PC51_9AVES</name>
<evidence type="ECO:0000256" key="5">
    <source>
        <dbReference type="ARBA" id="ARBA00022525"/>
    </source>
</evidence>
<dbReference type="Pfam" id="PF07679">
    <property type="entry name" value="I-set"/>
    <property type="match status" value="1"/>
</dbReference>
<dbReference type="InterPro" id="IPR013783">
    <property type="entry name" value="Ig-like_fold"/>
</dbReference>
<dbReference type="InterPro" id="IPR036179">
    <property type="entry name" value="Ig-like_dom_sf"/>
</dbReference>
<organism evidence="22 23">
    <name type="scientific">Mesembrinibis cayennensis</name>
    <dbReference type="NCBI Taxonomy" id="1118748"/>
    <lineage>
        <taxon>Eukaryota</taxon>
        <taxon>Metazoa</taxon>
        <taxon>Chordata</taxon>
        <taxon>Craniata</taxon>
        <taxon>Vertebrata</taxon>
        <taxon>Euteleostomi</taxon>
        <taxon>Archelosauria</taxon>
        <taxon>Archosauria</taxon>
        <taxon>Dinosauria</taxon>
        <taxon>Saurischia</taxon>
        <taxon>Theropoda</taxon>
        <taxon>Coelurosauria</taxon>
        <taxon>Aves</taxon>
        <taxon>Neognathae</taxon>
        <taxon>Neoaves</taxon>
        <taxon>Aequornithes</taxon>
        <taxon>Pelecaniformes</taxon>
        <taxon>Threskiornithidae</taxon>
        <taxon>Mesembrinibis</taxon>
    </lineage>
</organism>
<evidence type="ECO:0000256" key="15">
    <source>
        <dbReference type="ARBA" id="ARBA00065723"/>
    </source>
</evidence>
<feature type="domain" description="EGF-like" evidence="20">
    <location>
        <begin position="107"/>
        <end position="148"/>
    </location>
</feature>
<keyword evidence="9" id="KW-0339">Growth factor</keyword>
<comment type="function">
    <text evidence="14">Direct ligand for ERBB3 and ERBB4 tyrosine kinase receptors. Concomitantly recruits ERBB1 and ERBB2 coreceptors, resulting in ligand-stimulated tyrosine phosphorylation and activation of the ERBB receptors. May also promote the heterodimerization with the EGF receptor.</text>
</comment>
<evidence type="ECO:0000256" key="2">
    <source>
        <dbReference type="ARBA" id="ARBA00004613"/>
    </source>
</evidence>
<dbReference type="PROSITE" id="PS50835">
    <property type="entry name" value="IG_LIKE"/>
    <property type="match status" value="1"/>
</dbReference>
<feature type="compositionally biased region" description="Basic residues" evidence="18">
    <location>
        <begin position="477"/>
        <end position="491"/>
    </location>
</feature>
<dbReference type="SUPFAM" id="SSF48726">
    <property type="entry name" value="Immunoglobulin"/>
    <property type="match status" value="1"/>
</dbReference>
<dbReference type="GO" id="GO:0035556">
    <property type="term" value="P:intracellular signal transduction"/>
    <property type="evidence" value="ECO:0007669"/>
    <property type="project" value="TreeGrafter"/>
</dbReference>
<feature type="region of interest" description="Disordered" evidence="18">
    <location>
        <begin position="467"/>
        <end position="491"/>
    </location>
</feature>
<evidence type="ECO:0000256" key="1">
    <source>
        <dbReference type="ARBA" id="ARBA00004251"/>
    </source>
</evidence>
<dbReference type="GO" id="GO:0007399">
    <property type="term" value="P:nervous system development"/>
    <property type="evidence" value="ECO:0007669"/>
    <property type="project" value="InterPro"/>
</dbReference>
<dbReference type="InterPro" id="IPR003599">
    <property type="entry name" value="Ig_sub"/>
</dbReference>
<evidence type="ECO:0000256" key="10">
    <source>
        <dbReference type="ARBA" id="ARBA00023136"/>
    </source>
</evidence>
<gene>
    <name evidence="22" type="primary">Nrg2</name>
    <name evidence="22" type="ORF">MESCAY_R03559</name>
</gene>
<evidence type="ECO:0000256" key="6">
    <source>
        <dbReference type="ARBA" id="ARBA00022536"/>
    </source>
</evidence>
<keyword evidence="10 19" id="KW-0472">Membrane</keyword>
<dbReference type="PANTHER" id="PTHR11100">
    <property type="entry name" value="HEREGULIN-NEUREGULIN FAMILY MEMBER"/>
    <property type="match status" value="1"/>
</dbReference>
<reference evidence="22 23" key="1">
    <citation type="submission" date="2019-09" db="EMBL/GenBank/DDBJ databases">
        <title>Bird 10,000 Genomes (B10K) Project - Family phase.</title>
        <authorList>
            <person name="Zhang G."/>
        </authorList>
    </citation>
    <scope>NUCLEOTIDE SEQUENCE [LARGE SCALE GENOMIC DNA]</scope>
    <source>
        <strain evidence="22">B10K-DU-001-44</strain>
        <tissue evidence="22">Muscle</tissue>
    </source>
</reference>
<feature type="compositionally biased region" description="Polar residues" evidence="18">
    <location>
        <begin position="519"/>
        <end position="528"/>
    </location>
</feature>
<evidence type="ECO:0000313" key="23">
    <source>
        <dbReference type="Proteomes" id="UP000574277"/>
    </source>
</evidence>
<dbReference type="InterPro" id="IPR007110">
    <property type="entry name" value="Ig-like_dom"/>
</dbReference>
<keyword evidence="7 19" id="KW-0812">Transmembrane</keyword>
<comment type="subcellular location">
    <subcellularLocation>
        <location evidence="1">Cell membrane</location>
        <topology evidence="1">Single-pass type I membrane protein</topology>
    </subcellularLocation>
    <subcellularLocation>
        <location evidence="2">Secreted</location>
    </subcellularLocation>
</comment>
<dbReference type="EMBL" id="VXAT01007113">
    <property type="protein sequence ID" value="NXL03517.1"/>
    <property type="molecule type" value="Genomic_DNA"/>
</dbReference>
<evidence type="ECO:0000256" key="19">
    <source>
        <dbReference type="SAM" id="Phobius"/>
    </source>
</evidence>
<dbReference type="PROSITE" id="PS50026">
    <property type="entry name" value="EGF_3"/>
    <property type="match status" value="1"/>
</dbReference>
<evidence type="ECO:0000256" key="16">
    <source>
        <dbReference type="ARBA" id="ARBA00068573"/>
    </source>
</evidence>
<dbReference type="InterPro" id="IPR000742">
    <property type="entry name" value="EGF"/>
</dbReference>
<dbReference type="Proteomes" id="UP000574277">
    <property type="component" value="Unassembled WGS sequence"/>
</dbReference>
<feature type="region of interest" description="Disordered" evidence="18">
    <location>
        <begin position="258"/>
        <end position="301"/>
    </location>
</feature>
<dbReference type="GO" id="GO:0048513">
    <property type="term" value="P:animal organ development"/>
    <property type="evidence" value="ECO:0007669"/>
    <property type="project" value="TreeGrafter"/>
</dbReference>
<evidence type="ECO:0000313" key="22">
    <source>
        <dbReference type="EMBL" id="NXL03517.1"/>
    </source>
</evidence>
<feature type="disulfide bond" evidence="17">
    <location>
        <begin position="119"/>
        <end position="136"/>
    </location>
</feature>
<evidence type="ECO:0000259" key="21">
    <source>
        <dbReference type="PROSITE" id="PS50835"/>
    </source>
</evidence>
<feature type="region of interest" description="Disordered" evidence="18">
    <location>
        <begin position="510"/>
        <end position="574"/>
    </location>
</feature>
<feature type="compositionally biased region" description="Basic and acidic residues" evidence="18">
    <location>
        <begin position="280"/>
        <end position="293"/>
    </location>
</feature>
<feature type="disulfide bond" evidence="17">
    <location>
        <begin position="138"/>
        <end position="147"/>
    </location>
</feature>
<keyword evidence="8 19" id="KW-1133">Transmembrane helix</keyword>
<comment type="caution">
    <text evidence="17">Lacks conserved residue(s) required for the propagation of feature annotation.</text>
</comment>
<keyword evidence="6 17" id="KW-0245">EGF-like domain</keyword>
<sequence length="574" mass="64206">VPPKLKKLKSPNVHVGEKISLKCEATAGNPQPSYKWFKDGKELKKSKDIRIKYGNGKKISRLQFNKVKLEDAGEYSCEAENVLGKDTAKGSLNVKSVTTTLSSWSGHARKCNETAKSYCVNGGVCYYIEGINQLSCKCPNGFFGQRCLEKLPLRLYMPDPKQKAEELYQKRVLTITGICVALLVVGIVCVVAYCKTKKQRKQMHNHLRQNMCPAHQNRSLANGPSHPRLDPEEIQMADYISKNVSVTEHVIRRETETTFSGSHSCSPSHHCSTATPTSSQRHESHTWSLERTESLTSDSQSGIMLSSVGTSKCNSPACVEARARRGAAFCIEDSRRPMTQYRDSVDSLRDSPHSERYVSALTTPARLSPVDFHYSMAAQVPTFEITSPNSAHAVSLPPAAPISFRVEEQQPLLRRYQLPFQDTQRYDSYYQRKTYLNDSMGSLPSSPFRITEDDEYETTQEYVTALEQPKKTASSNRRWKKSKLNGHVPHRARAVRDSFSLSSASYSESDEELVAESTPFLSTQNNEAAHTESPPLHRPGDSRTHYSCSRHSTHGESGRSSLAHTTPKPDPDPL</sequence>
<evidence type="ECO:0000256" key="9">
    <source>
        <dbReference type="ARBA" id="ARBA00023030"/>
    </source>
</evidence>
<dbReference type="InterPro" id="IPR003598">
    <property type="entry name" value="Ig_sub2"/>
</dbReference>
<dbReference type="SUPFAM" id="SSF57196">
    <property type="entry name" value="EGF/Laminin"/>
    <property type="match status" value="1"/>
</dbReference>
<dbReference type="SMART" id="SM00408">
    <property type="entry name" value="IGc2"/>
    <property type="match status" value="1"/>
</dbReference>
<accession>A0A7L0PC51</accession>
<dbReference type="FunFam" id="2.60.40.10:FF:000354">
    <property type="entry name" value="Pro-neuregulin-2, membrane-bound isoform"/>
    <property type="match status" value="1"/>
</dbReference>
<dbReference type="Gene3D" id="2.60.40.10">
    <property type="entry name" value="Immunoglobulins"/>
    <property type="match status" value="1"/>
</dbReference>
<proteinExistence type="inferred from homology"/>
<dbReference type="SMART" id="SM00409">
    <property type="entry name" value="IG"/>
    <property type="match status" value="1"/>
</dbReference>
<dbReference type="Pfam" id="PF02158">
    <property type="entry name" value="Neuregulin"/>
    <property type="match status" value="1"/>
</dbReference>
<evidence type="ECO:0000256" key="11">
    <source>
        <dbReference type="ARBA" id="ARBA00023157"/>
    </source>
</evidence>
<keyword evidence="4" id="KW-1003">Cell membrane</keyword>
<dbReference type="AlphaFoldDB" id="A0A7L0PC51"/>
<dbReference type="InterPro" id="IPR040180">
    <property type="entry name" value="Neuregulin"/>
</dbReference>
<dbReference type="PANTHER" id="PTHR11100:SF20">
    <property type="entry name" value="PRO-NEUREGULIN-2, MEMBRANE-BOUND ISOFORM"/>
    <property type="match status" value="1"/>
</dbReference>
<evidence type="ECO:0000256" key="4">
    <source>
        <dbReference type="ARBA" id="ARBA00022475"/>
    </source>
</evidence>
<feature type="non-terminal residue" evidence="22">
    <location>
        <position position="574"/>
    </location>
</feature>
<evidence type="ECO:0000256" key="3">
    <source>
        <dbReference type="ARBA" id="ARBA00008216"/>
    </source>
</evidence>
<keyword evidence="23" id="KW-1185">Reference proteome</keyword>
<evidence type="ECO:0000256" key="14">
    <source>
        <dbReference type="ARBA" id="ARBA00058865"/>
    </source>
</evidence>
<dbReference type="PROSITE" id="PS00022">
    <property type="entry name" value="EGF_1"/>
    <property type="match status" value="1"/>
</dbReference>
<dbReference type="Gene3D" id="2.10.25.10">
    <property type="entry name" value="Laminin"/>
    <property type="match status" value="1"/>
</dbReference>
<dbReference type="GO" id="GO:0005615">
    <property type="term" value="C:extracellular space"/>
    <property type="evidence" value="ECO:0007669"/>
    <property type="project" value="TreeGrafter"/>
</dbReference>
<evidence type="ECO:0000256" key="13">
    <source>
        <dbReference type="ARBA" id="ARBA00023319"/>
    </source>
</evidence>
<feature type="domain" description="Ig-like" evidence="21">
    <location>
        <begin position="3"/>
        <end position="98"/>
    </location>
</feature>
<feature type="non-terminal residue" evidence="22">
    <location>
        <position position="1"/>
    </location>
</feature>
<feature type="compositionally biased region" description="Low complexity" evidence="18">
    <location>
        <begin position="260"/>
        <end position="272"/>
    </location>
</feature>
<evidence type="ECO:0000256" key="8">
    <source>
        <dbReference type="ARBA" id="ARBA00022989"/>
    </source>
</evidence>
<keyword evidence="11 17" id="KW-1015">Disulfide bond</keyword>
<comment type="similarity">
    <text evidence="3">Belongs to the neuregulin family.</text>
</comment>
<evidence type="ECO:0000256" key="12">
    <source>
        <dbReference type="ARBA" id="ARBA00023180"/>
    </source>
</evidence>
<keyword evidence="13" id="KW-0393">Immunoglobulin domain</keyword>
<dbReference type="GO" id="GO:0005886">
    <property type="term" value="C:plasma membrane"/>
    <property type="evidence" value="ECO:0007669"/>
    <property type="project" value="UniProtKB-SubCell"/>
</dbReference>
<comment type="caution">
    <text evidence="22">The sequence shown here is derived from an EMBL/GenBank/DDBJ whole genome shotgun (WGS) entry which is preliminary data.</text>
</comment>
<keyword evidence="12" id="KW-0325">Glycoprotein</keyword>
<feature type="transmembrane region" description="Helical" evidence="19">
    <location>
        <begin position="172"/>
        <end position="193"/>
    </location>
</feature>
<dbReference type="InterPro" id="IPR013098">
    <property type="entry name" value="Ig_I-set"/>
</dbReference>
<keyword evidence="5" id="KW-0964">Secreted</keyword>
<evidence type="ECO:0000256" key="7">
    <source>
        <dbReference type="ARBA" id="ARBA00022692"/>
    </source>
</evidence>
<evidence type="ECO:0000256" key="18">
    <source>
        <dbReference type="SAM" id="MobiDB-lite"/>
    </source>
</evidence>
<comment type="subunit">
    <text evidence="15">Interacts with ERBB3 and ERBB4.</text>
</comment>
<dbReference type="FunFam" id="2.10.25.10:FF:000116">
    <property type="entry name" value="pro-neuregulin-2, membrane-bound isoform"/>
    <property type="match status" value="1"/>
</dbReference>